<organism evidence="2 3">
    <name type="scientific">Neofusicoccum ribis</name>
    <dbReference type="NCBI Taxonomy" id="45134"/>
    <lineage>
        <taxon>Eukaryota</taxon>
        <taxon>Fungi</taxon>
        <taxon>Dikarya</taxon>
        <taxon>Ascomycota</taxon>
        <taxon>Pezizomycotina</taxon>
        <taxon>Dothideomycetes</taxon>
        <taxon>Dothideomycetes incertae sedis</taxon>
        <taxon>Botryosphaeriales</taxon>
        <taxon>Botryosphaeriaceae</taxon>
        <taxon>Neofusicoccum</taxon>
    </lineage>
</organism>
<evidence type="ECO:0000313" key="3">
    <source>
        <dbReference type="Proteomes" id="UP001521116"/>
    </source>
</evidence>
<evidence type="ECO:0000259" key="1">
    <source>
        <dbReference type="Pfam" id="PF06985"/>
    </source>
</evidence>
<dbReference type="PANTHER" id="PTHR33112:SF10">
    <property type="entry name" value="TOL"/>
    <property type="match status" value="1"/>
</dbReference>
<dbReference type="Proteomes" id="UP001521116">
    <property type="component" value="Unassembled WGS sequence"/>
</dbReference>
<sequence length="501" mass="56806">MSSLPKTYQDAVHTVHSLGYRYLWIDSLCIIQDSVEDWLKECSVMGLVYKNGLCNIAAAAAKDGSEGCFSEKDPAFFGTMIVRSISARSPPEDYLVVGPHCAEHLGRYDQPLYSRGWVIQEWFLATRVLHFGRTMIFWECQRGIASEASPALDEPERAVVGHLPKTVPQTSGTPFNDLMFYWSDLVVLYAQARFTRKEDKLPAFSGIAKEVGERLRRCAPLRVEYLAGLWSRCLAQQLLWSAFWVGDEARRPECGRPVIYRAPSWSWASTDYHVMLPRCREGAEKNVLVEIVDYDVSSVSDDTYLQVKAGHLRIRCWLWRLKEQERHGYANTSPSTRPNGFEGGNGTFSYDEVTSLPAASRQKVLGHHSKFDVFLMPVIQGAYRFEEQPAESSKGKAEVLLRGLILAKVPNSPGQFQRIGTFSMKKIWVELQEDVSPSLVLTDCDLRPLMHHILQQVDEQLLVHKVHGPDSGDYEERHIDPRFGAQGTDHLSKYLYTITVV</sequence>
<gene>
    <name evidence="2" type="ORF">SLS56_009049</name>
</gene>
<feature type="domain" description="Heterokaryon incompatibility" evidence="1">
    <location>
        <begin position="2"/>
        <end position="121"/>
    </location>
</feature>
<comment type="caution">
    <text evidence="2">The sequence shown here is derived from an EMBL/GenBank/DDBJ whole genome shotgun (WGS) entry which is preliminary data.</text>
</comment>
<dbReference type="PANTHER" id="PTHR33112">
    <property type="entry name" value="DOMAIN PROTEIN, PUTATIVE-RELATED"/>
    <property type="match status" value="1"/>
</dbReference>
<reference evidence="2 3" key="1">
    <citation type="submission" date="2024-02" db="EMBL/GenBank/DDBJ databases">
        <title>De novo assembly and annotation of 12 fungi associated with fruit tree decline syndrome in Ontario, Canada.</title>
        <authorList>
            <person name="Sulman M."/>
            <person name="Ellouze W."/>
            <person name="Ilyukhin E."/>
        </authorList>
    </citation>
    <scope>NUCLEOTIDE SEQUENCE [LARGE SCALE GENOMIC DNA]</scope>
    <source>
        <strain evidence="2 3">M1-105</strain>
    </source>
</reference>
<keyword evidence="3" id="KW-1185">Reference proteome</keyword>
<accession>A0ABR3SID2</accession>
<name>A0ABR3SID2_9PEZI</name>
<dbReference type="EMBL" id="JAJVDC020000146">
    <property type="protein sequence ID" value="KAL1621707.1"/>
    <property type="molecule type" value="Genomic_DNA"/>
</dbReference>
<dbReference type="InterPro" id="IPR010730">
    <property type="entry name" value="HET"/>
</dbReference>
<protein>
    <recommendedName>
        <fullName evidence="1">Heterokaryon incompatibility domain-containing protein</fullName>
    </recommendedName>
</protein>
<dbReference type="Pfam" id="PF06985">
    <property type="entry name" value="HET"/>
    <property type="match status" value="1"/>
</dbReference>
<evidence type="ECO:0000313" key="2">
    <source>
        <dbReference type="EMBL" id="KAL1621707.1"/>
    </source>
</evidence>
<proteinExistence type="predicted"/>